<proteinExistence type="predicted"/>
<dbReference type="Proteomes" id="UP000479190">
    <property type="component" value="Unassembled WGS sequence"/>
</dbReference>
<protein>
    <submittedName>
        <fullName evidence="1">Uncharacterized protein</fullName>
    </submittedName>
</protein>
<accession>A0A6H5IMG7</accession>
<gene>
    <name evidence="1" type="ORF">TBRA_LOCUS10152</name>
</gene>
<reference evidence="1 2" key="1">
    <citation type="submission" date="2020-02" db="EMBL/GenBank/DDBJ databases">
        <authorList>
            <person name="Ferguson B K."/>
        </authorList>
    </citation>
    <scope>NUCLEOTIDE SEQUENCE [LARGE SCALE GENOMIC DNA]</scope>
</reference>
<name>A0A6H5IMG7_9HYME</name>
<sequence length="261" mass="29892">MRYITCTQSLGFFARSARDNDDDGDDDDDEILRQLCYMDATRVRKGAAAQLAGNKASSDSLRAHVATMSIAVNAYKCIYTYKMEIETFVNCTAYKVLDYNTHKRILYLEILKDLLKTMEQWSSISSVLRNFSVDVRIIFITLGWNHRSGFICLARRVLCCSITTCRQPCTRLCGDLCIACYPRTTFPMLVLVVTRRPGSQSRKVSVLFATDSTPNHHRPSTNGFHSNEKRKSVENLIEMYKCVVCMKKREKKFLLACRNLK</sequence>
<evidence type="ECO:0000313" key="1">
    <source>
        <dbReference type="EMBL" id="CAB0038367.1"/>
    </source>
</evidence>
<dbReference type="AlphaFoldDB" id="A0A6H5IMG7"/>
<organism evidence="1 2">
    <name type="scientific">Trichogramma brassicae</name>
    <dbReference type="NCBI Taxonomy" id="86971"/>
    <lineage>
        <taxon>Eukaryota</taxon>
        <taxon>Metazoa</taxon>
        <taxon>Ecdysozoa</taxon>
        <taxon>Arthropoda</taxon>
        <taxon>Hexapoda</taxon>
        <taxon>Insecta</taxon>
        <taxon>Pterygota</taxon>
        <taxon>Neoptera</taxon>
        <taxon>Endopterygota</taxon>
        <taxon>Hymenoptera</taxon>
        <taxon>Apocrita</taxon>
        <taxon>Proctotrupomorpha</taxon>
        <taxon>Chalcidoidea</taxon>
        <taxon>Trichogrammatidae</taxon>
        <taxon>Trichogramma</taxon>
    </lineage>
</organism>
<evidence type="ECO:0000313" key="2">
    <source>
        <dbReference type="Proteomes" id="UP000479190"/>
    </source>
</evidence>
<keyword evidence="2" id="KW-1185">Reference proteome</keyword>
<dbReference type="EMBL" id="CADCXV010000905">
    <property type="protein sequence ID" value="CAB0038367.1"/>
    <property type="molecule type" value="Genomic_DNA"/>
</dbReference>